<dbReference type="FunFam" id="1.20.1740.10:FF:000046">
    <property type="entry name" value="Amino-acid permease, putative"/>
    <property type="match status" value="1"/>
</dbReference>
<feature type="transmembrane region" description="Helical" evidence="6">
    <location>
        <begin position="442"/>
        <end position="467"/>
    </location>
</feature>
<dbReference type="OrthoDB" id="2417308at2759"/>
<evidence type="ECO:0000256" key="4">
    <source>
        <dbReference type="ARBA" id="ARBA00022989"/>
    </source>
</evidence>
<feature type="transmembrane region" description="Helical" evidence="6">
    <location>
        <begin position="80"/>
        <end position="98"/>
    </location>
</feature>
<keyword evidence="4 6" id="KW-1133">Transmembrane helix</keyword>
<dbReference type="InParanoid" id="C4R4S4"/>
<dbReference type="RefSeq" id="XP_002492739.1">
    <property type="nucleotide sequence ID" value="XM_002492694.1"/>
</dbReference>
<evidence type="ECO:0000256" key="1">
    <source>
        <dbReference type="ARBA" id="ARBA00004141"/>
    </source>
</evidence>
<dbReference type="GO" id="GO:0031460">
    <property type="term" value="P:glycine betaine transport"/>
    <property type="evidence" value="ECO:0007669"/>
    <property type="project" value="EnsemblFungi"/>
</dbReference>
<proteinExistence type="predicted"/>
<keyword evidence="2" id="KW-0813">Transport</keyword>
<dbReference type="Gene3D" id="1.20.1740.10">
    <property type="entry name" value="Amino acid/polyamine transporter I"/>
    <property type="match status" value="1"/>
</dbReference>
<feature type="transmembrane region" description="Helical" evidence="6">
    <location>
        <begin position="330"/>
        <end position="351"/>
    </location>
</feature>
<evidence type="ECO:0000256" key="6">
    <source>
        <dbReference type="SAM" id="Phobius"/>
    </source>
</evidence>
<dbReference type="OMA" id="GIPWIAF"/>
<organism evidence="7 8">
    <name type="scientific">Komagataella phaffii (strain GS115 / ATCC 20864)</name>
    <name type="common">Yeast</name>
    <name type="synonym">Pichia pastoris</name>
    <dbReference type="NCBI Taxonomy" id="644223"/>
    <lineage>
        <taxon>Eukaryota</taxon>
        <taxon>Fungi</taxon>
        <taxon>Dikarya</taxon>
        <taxon>Ascomycota</taxon>
        <taxon>Saccharomycotina</taxon>
        <taxon>Pichiomycetes</taxon>
        <taxon>Pichiales</taxon>
        <taxon>Pichiaceae</taxon>
        <taxon>Komagataella</taxon>
    </lineage>
</organism>
<name>C4R4S4_KOMPG</name>
<evidence type="ECO:0000256" key="5">
    <source>
        <dbReference type="ARBA" id="ARBA00023136"/>
    </source>
</evidence>
<sequence length="541" mass="59688">MSSSVEKSDVNDVSLTRRFTKDSTLDKDDLILAQLGYEPELNRNFSVWSVLGVGFGLTNSWFGISASLVTGISSGGPMMIVYGIMIIAAVSTCIGITLSELASAYPSSGGQYVWAKVLAPKYPVLAFLCGSFSYAGSIFSSTSTTVATVQIAVAFYELTHADYEFHRWHVFVAFQILNFFIFFFNCYAKFLPSIAKSSLYISLGSFIVITITVLACSSGHFQNAKFVFSDFDNQTGWESAGIAFIIGLINPNWSFSCLDCATHMAEEVAQPERVIPIAIMGTVAIGFFTSFVYCISMFFSIRDLDALLNTATGAPIISIYYQALQNQGGAIFLGFLLFLTACGCLISGHTWQMRLCWSFARDNGLPFSPFLSKVDKRMGIPFNAHLFSVCLCSLVSCLYLASDLAYNSLVTGCITFLLLSYAIPVSCLIYNGRDSITHGPFWIGKFGYFTSSMTVAWALFALVFYSFPFVKPVTKSNMNYAAAAIVGWLVVSLVYWFSYGKKIFIMRNEDDEDAVLKKIFAKTESHREKDATIPVEVTKEL</sequence>
<keyword evidence="8" id="KW-1185">Reference proteome</keyword>
<keyword evidence="5 6" id="KW-0472">Membrane</keyword>
<evidence type="ECO:0000256" key="2">
    <source>
        <dbReference type="ARBA" id="ARBA00022448"/>
    </source>
</evidence>
<dbReference type="GO" id="GO:0005886">
    <property type="term" value="C:plasma membrane"/>
    <property type="evidence" value="ECO:0007669"/>
    <property type="project" value="EnsemblFungi"/>
</dbReference>
<dbReference type="KEGG" id="ppa:PAS_chr3_0511"/>
<feature type="transmembrane region" description="Helical" evidence="6">
    <location>
        <begin position="274"/>
        <end position="299"/>
    </location>
</feature>
<dbReference type="GO" id="GO:0015220">
    <property type="term" value="F:choline transmembrane transporter activity"/>
    <property type="evidence" value="ECO:0007669"/>
    <property type="project" value="EnsemblFungi"/>
</dbReference>
<dbReference type="PANTHER" id="PTHR45649">
    <property type="entry name" value="AMINO-ACID PERMEASE BAT1"/>
    <property type="match status" value="1"/>
</dbReference>
<gene>
    <name evidence="7" type="ordered locus">PAS_chr3_0511</name>
</gene>
<dbReference type="HOGENOM" id="CLU_004495_2_4_1"/>
<feature type="transmembrane region" description="Helical" evidence="6">
    <location>
        <begin position="408"/>
        <end position="430"/>
    </location>
</feature>
<dbReference type="Pfam" id="PF13520">
    <property type="entry name" value="AA_permease_2"/>
    <property type="match status" value="1"/>
</dbReference>
<evidence type="ECO:0000313" key="8">
    <source>
        <dbReference type="Proteomes" id="UP000000314"/>
    </source>
</evidence>
<dbReference type="GO" id="GO:1901235">
    <property type="term" value="F:(R)-carnitine transmembrane transporter activity"/>
    <property type="evidence" value="ECO:0007669"/>
    <property type="project" value="EnsemblFungi"/>
</dbReference>
<protein>
    <submittedName>
        <fullName evidence="7">Choline/ethanolamine transporter</fullName>
    </submittedName>
</protein>
<accession>C4R4S4</accession>
<dbReference type="PIRSF" id="PIRSF006060">
    <property type="entry name" value="AA_transporter"/>
    <property type="match status" value="1"/>
</dbReference>
<dbReference type="PANTHER" id="PTHR45649:SF7">
    <property type="entry name" value="CHOLINE TRANSPORT PROTEIN"/>
    <property type="match status" value="1"/>
</dbReference>
<evidence type="ECO:0000313" key="7">
    <source>
        <dbReference type="EMBL" id="CAY70560.1"/>
    </source>
</evidence>
<comment type="subcellular location">
    <subcellularLocation>
        <location evidence="1">Membrane</location>
        <topology evidence="1">Multi-pass membrane protein</topology>
    </subcellularLocation>
</comment>
<feature type="transmembrane region" description="Helical" evidence="6">
    <location>
        <begin position="168"/>
        <end position="187"/>
    </location>
</feature>
<dbReference type="EMBL" id="FN392321">
    <property type="protein sequence ID" value="CAY70560.1"/>
    <property type="molecule type" value="Genomic_DNA"/>
</dbReference>
<dbReference type="GeneID" id="8199879"/>
<dbReference type="FunCoup" id="C4R4S4">
    <property type="interactions" value="124"/>
</dbReference>
<feature type="transmembrane region" description="Helical" evidence="6">
    <location>
        <begin position="382"/>
        <end position="402"/>
    </location>
</feature>
<reference evidence="7 8" key="1">
    <citation type="journal article" date="2009" name="Nat. Biotechnol.">
        <title>Genome sequence of the recombinant protein production host Pichia pastoris.</title>
        <authorList>
            <person name="De Schutter K."/>
            <person name="Lin Y.C."/>
            <person name="Tiels P."/>
            <person name="Van Hecke A."/>
            <person name="Glinka S."/>
            <person name="Weber-Lehmann J."/>
            <person name="Rouze P."/>
            <person name="Van de Peer Y."/>
            <person name="Callewaert N."/>
        </authorList>
    </citation>
    <scope>NUCLEOTIDE SEQUENCE [LARGE SCALE GENOMIC DNA]</scope>
    <source>
        <strain evidence="8">GS115 / ATCC 20864</strain>
    </source>
</reference>
<keyword evidence="3 6" id="KW-0812">Transmembrane</keyword>
<feature type="transmembrane region" description="Helical" evidence="6">
    <location>
        <begin position="45"/>
        <end position="68"/>
    </location>
</feature>
<dbReference type="GO" id="GO:0034228">
    <property type="term" value="F:ethanolamine transmembrane transporter activity"/>
    <property type="evidence" value="ECO:0007669"/>
    <property type="project" value="EnsemblFungi"/>
</dbReference>
<evidence type="ECO:0000256" key="3">
    <source>
        <dbReference type="ARBA" id="ARBA00022692"/>
    </source>
</evidence>
<feature type="transmembrane region" description="Helical" evidence="6">
    <location>
        <begin position="199"/>
        <end position="221"/>
    </location>
</feature>
<feature type="transmembrane region" description="Helical" evidence="6">
    <location>
        <begin position="479"/>
        <end position="497"/>
    </location>
</feature>
<dbReference type="Proteomes" id="UP000000314">
    <property type="component" value="Chromosome 3"/>
</dbReference>
<dbReference type="eggNOG" id="KOG1289">
    <property type="taxonomic scope" value="Eukaryota"/>
</dbReference>
<dbReference type="InterPro" id="IPR002293">
    <property type="entry name" value="AA/rel_permease1"/>
</dbReference>
<dbReference type="AlphaFoldDB" id="C4R4S4"/>